<reference evidence="6 7" key="1">
    <citation type="submission" date="2018-09" db="EMBL/GenBank/DDBJ databases">
        <title>Characterization of the phylogenetic diversity of five novel species belonging to the genus Bifidobacterium.</title>
        <authorList>
            <person name="Lugli G.A."/>
            <person name="Duranti S."/>
            <person name="Milani C."/>
        </authorList>
    </citation>
    <scope>NUCLEOTIDE SEQUENCE [LARGE SCALE GENOMIC DNA]</scope>
    <source>
        <strain evidence="6 7">2036B</strain>
    </source>
</reference>
<organism evidence="6 7">
    <name type="scientific">Bifidobacterium dolichotidis</name>
    <dbReference type="NCBI Taxonomy" id="2306976"/>
    <lineage>
        <taxon>Bacteria</taxon>
        <taxon>Bacillati</taxon>
        <taxon>Actinomycetota</taxon>
        <taxon>Actinomycetes</taxon>
        <taxon>Bifidobacteriales</taxon>
        <taxon>Bifidobacteriaceae</taxon>
        <taxon>Bifidobacterium</taxon>
    </lineage>
</organism>
<protein>
    <submittedName>
        <fullName evidence="6">ATP binding protein of ABC transporter</fullName>
    </submittedName>
</protein>
<dbReference type="InterPro" id="IPR050095">
    <property type="entry name" value="ECF_ABC_transporter_ATP-bd"/>
</dbReference>
<dbReference type="GO" id="GO:0042626">
    <property type="term" value="F:ATPase-coupled transmembrane transporter activity"/>
    <property type="evidence" value="ECO:0007669"/>
    <property type="project" value="TreeGrafter"/>
</dbReference>
<evidence type="ECO:0000313" key="7">
    <source>
        <dbReference type="Proteomes" id="UP000287609"/>
    </source>
</evidence>
<accession>A0A430FTF9</accession>
<dbReference type="PROSITE" id="PS50893">
    <property type="entry name" value="ABC_TRANSPORTER_2"/>
    <property type="match status" value="1"/>
</dbReference>
<sequence length="275" mass="30537">MHRMVRMSMFSSMLHRRERNSVTDVTIHLDQAALRFPNGNVGLQPTTVTFEPAARHTALIGLNGAGKSTLLDLIAGKMQPTEGSVQVTAQDKKWTTSSKRQRNEIAQILPLVRAEQVPASFEHADSIQDALEHELKRLHVPTTEMLATIQQVFSLFDLTHLARMRVAALDAEQLHMLTLAYACAMNPAVLVADEPTRGLDEISSAHVAQALFHCGKPVIFATHDIDLVRNADYLIDRVLVLDDQRIVFDGDPATACEHYSDVIRSKYAKVMHGLS</sequence>
<dbReference type="AlphaFoldDB" id="A0A430FTF9"/>
<dbReference type="PANTHER" id="PTHR43553">
    <property type="entry name" value="HEAVY METAL TRANSPORTER"/>
    <property type="match status" value="1"/>
</dbReference>
<dbReference type="GO" id="GO:0016887">
    <property type="term" value="F:ATP hydrolysis activity"/>
    <property type="evidence" value="ECO:0007669"/>
    <property type="project" value="InterPro"/>
</dbReference>
<evidence type="ECO:0000256" key="1">
    <source>
        <dbReference type="ARBA" id="ARBA00005417"/>
    </source>
</evidence>
<evidence type="ECO:0000256" key="4">
    <source>
        <dbReference type="ARBA" id="ARBA00022840"/>
    </source>
</evidence>
<dbReference type="SUPFAM" id="SSF52540">
    <property type="entry name" value="P-loop containing nucleoside triphosphate hydrolases"/>
    <property type="match status" value="1"/>
</dbReference>
<dbReference type="InterPro" id="IPR003439">
    <property type="entry name" value="ABC_transporter-like_ATP-bd"/>
</dbReference>
<dbReference type="Gene3D" id="3.40.50.300">
    <property type="entry name" value="P-loop containing nucleotide triphosphate hydrolases"/>
    <property type="match status" value="1"/>
</dbReference>
<dbReference type="Pfam" id="PF00005">
    <property type="entry name" value="ABC_tran"/>
    <property type="match status" value="1"/>
</dbReference>
<dbReference type="GO" id="GO:0005524">
    <property type="term" value="F:ATP binding"/>
    <property type="evidence" value="ECO:0007669"/>
    <property type="project" value="UniProtKB-KW"/>
</dbReference>
<gene>
    <name evidence="6" type="ORF">D2E26_0729</name>
</gene>
<keyword evidence="7" id="KW-1185">Reference proteome</keyword>
<evidence type="ECO:0000259" key="5">
    <source>
        <dbReference type="PROSITE" id="PS50893"/>
    </source>
</evidence>
<keyword evidence="2" id="KW-0813">Transport</keyword>
<dbReference type="SMART" id="SM00382">
    <property type="entry name" value="AAA"/>
    <property type="match status" value="1"/>
</dbReference>
<dbReference type="InterPro" id="IPR027417">
    <property type="entry name" value="P-loop_NTPase"/>
</dbReference>
<dbReference type="Proteomes" id="UP000287609">
    <property type="component" value="Unassembled WGS sequence"/>
</dbReference>
<comment type="similarity">
    <text evidence="1">Belongs to the ABC transporter superfamily.</text>
</comment>
<feature type="domain" description="ABC transporter" evidence="5">
    <location>
        <begin position="27"/>
        <end position="268"/>
    </location>
</feature>
<dbReference type="GO" id="GO:0043190">
    <property type="term" value="C:ATP-binding cassette (ABC) transporter complex"/>
    <property type="evidence" value="ECO:0007669"/>
    <property type="project" value="TreeGrafter"/>
</dbReference>
<evidence type="ECO:0000313" key="6">
    <source>
        <dbReference type="EMBL" id="RSX56166.1"/>
    </source>
</evidence>
<dbReference type="EMBL" id="QXGM01000001">
    <property type="protein sequence ID" value="RSX56166.1"/>
    <property type="molecule type" value="Genomic_DNA"/>
</dbReference>
<comment type="caution">
    <text evidence="6">The sequence shown here is derived from an EMBL/GenBank/DDBJ whole genome shotgun (WGS) entry which is preliminary data.</text>
</comment>
<evidence type="ECO:0000256" key="3">
    <source>
        <dbReference type="ARBA" id="ARBA00022741"/>
    </source>
</evidence>
<proteinExistence type="inferred from homology"/>
<name>A0A430FTF9_9BIFI</name>
<evidence type="ECO:0000256" key="2">
    <source>
        <dbReference type="ARBA" id="ARBA00022448"/>
    </source>
</evidence>
<keyword evidence="4" id="KW-0067">ATP-binding</keyword>
<dbReference type="InterPro" id="IPR003593">
    <property type="entry name" value="AAA+_ATPase"/>
</dbReference>
<keyword evidence="3" id="KW-0547">Nucleotide-binding</keyword>
<dbReference type="PANTHER" id="PTHR43553:SF24">
    <property type="entry name" value="ENERGY-COUPLING FACTOR TRANSPORTER ATP-BINDING PROTEIN ECFA1"/>
    <property type="match status" value="1"/>
</dbReference>